<gene>
    <name evidence="2" type="ORF">WJT86_04350</name>
</gene>
<evidence type="ECO:0000259" key="1">
    <source>
        <dbReference type="SMART" id="SM00849"/>
    </source>
</evidence>
<evidence type="ECO:0000313" key="2">
    <source>
        <dbReference type="EMBL" id="MEN3930293.1"/>
    </source>
</evidence>
<proteinExistence type="predicted"/>
<dbReference type="SUPFAM" id="SSF56281">
    <property type="entry name" value="Metallo-hydrolase/oxidoreductase"/>
    <property type="match status" value="1"/>
</dbReference>
<accession>A0ABV0BID3</accession>
<organism evidence="2 3">
    <name type="scientific">Hohaiivirga grylli</name>
    <dbReference type="NCBI Taxonomy" id="3133970"/>
    <lineage>
        <taxon>Bacteria</taxon>
        <taxon>Pseudomonadati</taxon>
        <taxon>Pseudomonadota</taxon>
        <taxon>Alphaproteobacteria</taxon>
        <taxon>Hyphomicrobiales</taxon>
        <taxon>Methylobacteriaceae</taxon>
        <taxon>Hohaiivirga</taxon>
    </lineage>
</organism>
<dbReference type="Proteomes" id="UP001418637">
    <property type="component" value="Unassembled WGS sequence"/>
</dbReference>
<evidence type="ECO:0000313" key="3">
    <source>
        <dbReference type="Proteomes" id="UP001418637"/>
    </source>
</evidence>
<dbReference type="Gene3D" id="1.10.10.10">
    <property type="entry name" value="Winged helix-like DNA-binding domain superfamily/Winged helix DNA-binding domain"/>
    <property type="match status" value="1"/>
</dbReference>
<dbReference type="InterPro" id="IPR036866">
    <property type="entry name" value="RibonucZ/Hydroxyglut_hydro"/>
</dbReference>
<dbReference type="InterPro" id="IPR001279">
    <property type="entry name" value="Metallo-B-lactamas"/>
</dbReference>
<feature type="domain" description="Metallo-beta-lactamase" evidence="1">
    <location>
        <begin position="39"/>
        <end position="216"/>
    </location>
</feature>
<dbReference type="Gene3D" id="3.60.15.10">
    <property type="entry name" value="Ribonuclease Z/Hydroxyacylglutathione hydrolase-like"/>
    <property type="match status" value="1"/>
</dbReference>
<keyword evidence="3" id="KW-1185">Reference proteome</keyword>
<dbReference type="Pfam" id="PF00753">
    <property type="entry name" value="Lactamase_B"/>
    <property type="match status" value="1"/>
</dbReference>
<dbReference type="EMBL" id="JBBYXI010000001">
    <property type="protein sequence ID" value="MEN3930293.1"/>
    <property type="molecule type" value="Genomic_DNA"/>
</dbReference>
<dbReference type="InterPro" id="IPR036388">
    <property type="entry name" value="WH-like_DNA-bd_sf"/>
</dbReference>
<name>A0ABV0BID3_9HYPH</name>
<dbReference type="SMART" id="SM00849">
    <property type="entry name" value="Lactamase_B"/>
    <property type="match status" value="1"/>
</dbReference>
<reference evidence="2 3" key="1">
    <citation type="submission" date="2024-04" db="EMBL/GenBank/DDBJ databases">
        <title>A novel species isolated from cricket.</title>
        <authorList>
            <person name="Wang H.-C."/>
        </authorList>
    </citation>
    <scope>NUCLEOTIDE SEQUENCE [LARGE SCALE GENOMIC DNA]</scope>
    <source>
        <strain evidence="2 3">WL0021</strain>
    </source>
</reference>
<dbReference type="InterPro" id="IPR041516">
    <property type="entry name" value="LACTB2_WH"/>
</dbReference>
<dbReference type="PANTHER" id="PTHR23131:SF0">
    <property type="entry name" value="ENDORIBONUCLEASE LACTB2"/>
    <property type="match status" value="1"/>
</dbReference>
<comment type="caution">
    <text evidence="2">The sequence shown here is derived from an EMBL/GenBank/DDBJ whole genome shotgun (WGS) entry which is preliminary data.</text>
</comment>
<dbReference type="CDD" id="cd16278">
    <property type="entry name" value="metallo-hydrolase-like_MBL-fold"/>
    <property type="match status" value="1"/>
</dbReference>
<dbReference type="Pfam" id="PF17778">
    <property type="entry name" value="WHD_BLACT"/>
    <property type="match status" value="1"/>
</dbReference>
<dbReference type="InterPro" id="IPR050662">
    <property type="entry name" value="Sec-metab_biosynth-thioest"/>
</dbReference>
<sequence length="303" mass="32693">MSDDVTFNRELPENAGLCEQVSPLIRRIVAPNPSPYTFTGTCSYIIGKGEVAILDPGPLLPEHCDSLLQAVSGETVSHIVVTHTHRDHSPAARIIRDETGAQIVGCHPHPLSRPVAEGEIDPLTTSCDGSYKPDIVLEDGWTVEGKGWLLETVATPGHTANHLSFRLNEENALFSGDHVMAWSTTVVAPPEGSMSTYMASLEKLLKRDEVIYWPGHGGPVNDPKAYVRALLLHRRAREAAILRRIKEGDSDIPAIVSALYPGLNPALIGAASCSVFAHLEDMVQRGLVTTDSLPSIEGLYAAS</sequence>
<dbReference type="RefSeq" id="WP_346336253.1">
    <property type="nucleotide sequence ID" value="NZ_JBBYXI010000001.1"/>
</dbReference>
<dbReference type="PANTHER" id="PTHR23131">
    <property type="entry name" value="ENDORIBONUCLEASE LACTB2"/>
    <property type="match status" value="1"/>
</dbReference>
<protein>
    <submittedName>
        <fullName evidence="2">MBL fold metallo-hydrolase</fullName>
    </submittedName>
</protein>